<evidence type="ECO:0000259" key="2">
    <source>
        <dbReference type="PROSITE" id="PS51096"/>
    </source>
</evidence>
<dbReference type="EMBL" id="QWEH01000018">
    <property type="protein sequence ID" value="RHW29930.1"/>
    <property type="molecule type" value="Genomic_DNA"/>
</dbReference>
<dbReference type="SUPFAM" id="SSF53062">
    <property type="entry name" value="PTS system fructose IIA component-like"/>
    <property type="match status" value="1"/>
</dbReference>
<evidence type="ECO:0000313" key="4">
    <source>
        <dbReference type="Proteomes" id="UP000285456"/>
    </source>
</evidence>
<reference evidence="3 4" key="1">
    <citation type="journal article" date="2007" name="Int. J. Syst. Evol. Microbiol.">
        <title>Oceanobacillus profundus sp. nov., isolated from a deep-sea sediment core.</title>
        <authorList>
            <person name="Kim Y.G."/>
            <person name="Choi D.H."/>
            <person name="Hyun S."/>
            <person name="Cho B.C."/>
        </authorList>
    </citation>
    <scope>NUCLEOTIDE SEQUENCE [LARGE SCALE GENOMIC DNA]</scope>
    <source>
        <strain evidence="3 4">DSM 18246</strain>
    </source>
</reference>
<organism evidence="3 4">
    <name type="scientific">Oceanobacillus profundus</name>
    <dbReference type="NCBI Taxonomy" id="372463"/>
    <lineage>
        <taxon>Bacteria</taxon>
        <taxon>Bacillati</taxon>
        <taxon>Bacillota</taxon>
        <taxon>Bacilli</taxon>
        <taxon>Bacillales</taxon>
        <taxon>Bacillaceae</taxon>
        <taxon>Oceanobacillus</taxon>
    </lineage>
</organism>
<dbReference type="GO" id="GO:0009401">
    <property type="term" value="P:phosphoenolpyruvate-dependent sugar phosphotransferase system"/>
    <property type="evidence" value="ECO:0007669"/>
    <property type="project" value="InterPro"/>
</dbReference>
<keyword evidence="4" id="KW-1185">Reference proteome</keyword>
<dbReference type="GO" id="GO:0016020">
    <property type="term" value="C:membrane"/>
    <property type="evidence" value="ECO:0007669"/>
    <property type="project" value="InterPro"/>
</dbReference>
<dbReference type="InterPro" id="IPR036662">
    <property type="entry name" value="PTS_EIIA_man-typ_sf"/>
</dbReference>
<accession>A0A417YB69</accession>
<dbReference type="InterPro" id="IPR004701">
    <property type="entry name" value="PTS_EIIA_man-typ"/>
</dbReference>
<dbReference type="GO" id="GO:0016740">
    <property type="term" value="F:transferase activity"/>
    <property type="evidence" value="ECO:0007669"/>
    <property type="project" value="UniProtKB-KW"/>
</dbReference>
<feature type="domain" description="PTS EIIA type-4" evidence="2">
    <location>
        <begin position="1"/>
        <end position="110"/>
    </location>
</feature>
<gene>
    <name evidence="3" type="ORF">D1B32_19825</name>
</gene>
<dbReference type="Gene3D" id="3.40.50.510">
    <property type="entry name" value="Phosphotransferase system, mannose-type IIA component"/>
    <property type="match status" value="1"/>
</dbReference>
<dbReference type="PROSITE" id="PS51096">
    <property type="entry name" value="PTS_EIIA_TYPE_4"/>
    <property type="match status" value="1"/>
</dbReference>
<keyword evidence="1" id="KW-0808">Transferase</keyword>
<comment type="caution">
    <text evidence="3">The sequence shown here is derived from an EMBL/GenBank/DDBJ whole genome shotgun (WGS) entry which is preliminary data.</text>
</comment>
<dbReference type="PANTHER" id="PTHR33799">
    <property type="entry name" value="PTS PERMEASE-RELATED-RELATED"/>
    <property type="match status" value="1"/>
</dbReference>
<dbReference type="OrthoDB" id="9799827at2"/>
<dbReference type="AlphaFoldDB" id="A0A417YB69"/>
<sequence length="118" mass="12953">MDKLTMIIGQIKGVSEIALNPSDTPEDFLKKVEQKIKKMPANSLIITDIAGGTTSNAALKLSQKYKIHILSGLSAIMLIEAIIRQNRPFTDESIKEINEAAIMNCQHLKVPAPDPDQV</sequence>
<dbReference type="InterPro" id="IPR051471">
    <property type="entry name" value="Bacterial_PTS_sugar_comp"/>
</dbReference>
<dbReference type="Pfam" id="PF03610">
    <property type="entry name" value="EIIA-man"/>
    <property type="match status" value="1"/>
</dbReference>
<evidence type="ECO:0000256" key="1">
    <source>
        <dbReference type="ARBA" id="ARBA00022679"/>
    </source>
</evidence>
<proteinExistence type="predicted"/>
<protein>
    <submittedName>
        <fullName evidence="3">PTS fructose transporter subunit IIA</fullName>
    </submittedName>
</protein>
<evidence type="ECO:0000313" key="3">
    <source>
        <dbReference type="EMBL" id="RHW29930.1"/>
    </source>
</evidence>
<dbReference type="PANTHER" id="PTHR33799:SF1">
    <property type="entry name" value="PTS SYSTEM MANNOSE-SPECIFIC EIIAB COMPONENT-RELATED"/>
    <property type="match status" value="1"/>
</dbReference>
<name>A0A417YB69_9BACI</name>
<dbReference type="Proteomes" id="UP000285456">
    <property type="component" value="Unassembled WGS sequence"/>
</dbReference>